<dbReference type="HOGENOM" id="CLU_2836593_0_0_1"/>
<accession>A0A0D3IIW3</accession>
<protein>
    <recommendedName>
        <fullName evidence="3">V-SNARE coiled-coil homology domain-containing protein</fullName>
    </recommendedName>
</protein>
<dbReference type="GeneID" id="17257352"/>
<dbReference type="KEGG" id="ehx:EMIHUDRAFT_371571"/>
<evidence type="ECO:0000313" key="1">
    <source>
        <dbReference type="EnsemblProtists" id="EOD11198"/>
    </source>
</evidence>
<evidence type="ECO:0000313" key="2">
    <source>
        <dbReference type="Proteomes" id="UP000013827"/>
    </source>
</evidence>
<dbReference type="Gene3D" id="1.20.5.110">
    <property type="match status" value="1"/>
</dbReference>
<sequence>MTTRADAEIPLAAAVAVSSDNRQALVERGEKISGKSEDLADAATDFLHTAKALRRQAEERSGWLPF</sequence>
<dbReference type="Proteomes" id="UP000013827">
    <property type="component" value="Unassembled WGS sequence"/>
</dbReference>
<reference evidence="1" key="2">
    <citation type="submission" date="2024-10" db="UniProtKB">
        <authorList>
            <consortium name="EnsemblProtists"/>
        </authorList>
    </citation>
    <scope>IDENTIFICATION</scope>
</reference>
<dbReference type="SUPFAM" id="SSF58038">
    <property type="entry name" value="SNARE fusion complex"/>
    <property type="match status" value="1"/>
</dbReference>
<dbReference type="RefSeq" id="XP_005763627.1">
    <property type="nucleotide sequence ID" value="XM_005763570.1"/>
</dbReference>
<keyword evidence="2" id="KW-1185">Reference proteome</keyword>
<proteinExistence type="predicted"/>
<reference evidence="2" key="1">
    <citation type="journal article" date="2013" name="Nature">
        <title>Pan genome of the phytoplankton Emiliania underpins its global distribution.</title>
        <authorList>
            <person name="Read B.A."/>
            <person name="Kegel J."/>
            <person name="Klute M.J."/>
            <person name="Kuo A."/>
            <person name="Lefebvre S.C."/>
            <person name="Maumus F."/>
            <person name="Mayer C."/>
            <person name="Miller J."/>
            <person name="Monier A."/>
            <person name="Salamov A."/>
            <person name="Young J."/>
            <person name="Aguilar M."/>
            <person name="Claverie J.M."/>
            <person name="Frickenhaus S."/>
            <person name="Gonzalez K."/>
            <person name="Herman E.K."/>
            <person name="Lin Y.C."/>
            <person name="Napier J."/>
            <person name="Ogata H."/>
            <person name="Sarno A.F."/>
            <person name="Shmutz J."/>
            <person name="Schroeder D."/>
            <person name="de Vargas C."/>
            <person name="Verret F."/>
            <person name="von Dassow P."/>
            <person name="Valentin K."/>
            <person name="Van de Peer Y."/>
            <person name="Wheeler G."/>
            <person name="Dacks J.B."/>
            <person name="Delwiche C.F."/>
            <person name="Dyhrman S.T."/>
            <person name="Glockner G."/>
            <person name="John U."/>
            <person name="Richards T."/>
            <person name="Worden A.Z."/>
            <person name="Zhang X."/>
            <person name="Grigoriev I.V."/>
            <person name="Allen A.E."/>
            <person name="Bidle K."/>
            <person name="Borodovsky M."/>
            <person name="Bowler C."/>
            <person name="Brownlee C."/>
            <person name="Cock J.M."/>
            <person name="Elias M."/>
            <person name="Gladyshev V.N."/>
            <person name="Groth M."/>
            <person name="Guda C."/>
            <person name="Hadaegh A."/>
            <person name="Iglesias-Rodriguez M.D."/>
            <person name="Jenkins J."/>
            <person name="Jones B.M."/>
            <person name="Lawson T."/>
            <person name="Leese F."/>
            <person name="Lindquist E."/>
            <person name="Lobanov A."/>
            <person name="Lomsadze A."/>
            <person name="Malik S.B."/>
            <person name="Marsh M.E."/>
            <person name="Mackinder L."/>
            <person name="Mock T."/>
            <person name="Mueller-Roeber B."/>
            <person name="Pagarete A."/>
            <person name="Parker M."/>
            <person name="Probert I."/>
            <person name="Quesneville H."/>
            <person name="Raines C."/>
            <person name="Rensing S.A."/>
            <person name="Riano-Pachon D.M."/>
            <person name="Richier S."/>
            <person name="Rokitta S."/>
            <person name="Shiraiwa Y."/>
            <person name="Soanes D.M."/>
            <person name="van der Giezen M."/>
            <person name="Wahlund T.M."/>
            <person name="Williams B."/>
            <person name="Wilson W."/>
            <person name="Wolfe G."/>
            <person name="Wurch L.L."/>
        </authorList>
    </citation>
    <scope>NUCLEOTIDE SEQUENCE</scope>
</reference>
<name>A0A0D3IIW3_EMIH1</name>
<dbReference type="AlphaFoldDB" id="A0A0D3IIW3"/>
<organism evidence="1 2">
    <name type="scientific">Emiliania huxleyi (strain CCMP1516)</name>
    <dbReference type="NCBI Taxonomy" id="280463"/>
    <lineage>
        <taxon>Eukaryota</taxon>
        <taxon>Haptista</taxon>
        <taxon>Haptophyta</taxon>
        <taxon>Prymnesiophyceae</taxon>
        <taxon>Isochrysidales</taxon>
        <taxon>Noelaerhabdaceae</taxon>
        <taxon>Emiliania</taxon>
    </lineage>
</organism>
<evidence type="ECO:0008006" key="3">
    <source>
        <dbReference type="Google" id="ProtNLM"/>
    </source>
</evidence>
<dbReference type="EnsemblProtists" id="EOD11198">
    <property type="protein sequence ID" value="EOD11198"/>
    <property type="gene ID" value="EMIHUDRAFT_371571"/>
</dbReference>
<dbReference type="PaxDb" id="2903-EOD11198"/>